<dbReference type="RefSeq" id="WP_103933770.1">
    <property type="nucleotide sequence ID" value="NZ_FNVA01000005.1"/>
</dbReference>
<feature type="transmembrane region" description="Helical" evidence="1">
    <location>
        <begin position="105"/>
        <end position="124"/>
    </location>
</feature>
<feature type="transmembrane region" description="Helical" evidence="1">
    <location>
        <begin position="79"/>
        <end position="99"/>
    </location>
</feature>
<keyword evidence="3" id="KW-1185">Reference proteome</keyword>
<evidence type="ECO:0000313" key="3">
    <source>
        <dbReference type="Proteomes" id="UP000236728"/>
    </source>
</evidence>
<protein>
    <recommendedName>
        <fullName evidence="4">TIGR04086 family membrane protein</fullName>
    </recommendedName>
</protein>
<feature type="transmembrane region" description="Helical" evidence="1">
    <location>
        <begin position="46"/>
        <end position="67"/>
    </location>
</feature>
<dbReference type="OrthoDB" id="28347at204434"/>
<organism evidence="2 3">
    <name type="scientific">Bryocella elongata</name>
    <dbReference type="NCBI Taxonomy" id="863522"/>
    <lineage>
        <taxon>Bacteria</taxon>
        <taxon>Pseudomonadati</taxon>
        <taxon>Acidobacteriota</taxon>
        <taxon>Terriglobia</taxon>
        <taxon>Terriglobales</taxon>
        <taxon>Acidobacteriaceae</taxon>
        <taxon>Bryocella</taxon>
    </lineage>
</organism>
<name>A0A1H6A3E0_9BACT</name>
<gene>
    <name evidence="2" type="ORF">SAMN05421819_2885</name>
</gene>
<keyword evidence="1" id="KW-1133">Transmembrane helix</keyword>
<reference evidence="2 3" key="1">
    <citation type="submission" date="2016-10" db="EMBL/GenBank/DDBJ databases">
        <authorList>
            <person name="de Groot N.N."/>
        </authorList>
    </citation>
    <scope>NUCLEOTIDE SEQUENCE [LARGE SCALE GENOMIC DNA]</scope>
    <source>
        <strain evidence="2 3">DSM 22489</strain>
    </source>
</reference>
<evidence type="ECO:0000256" key="1">
    <source>
        <dbReference type="SAM" id="Phobius"/>
    </source>
</evidence>
<accession>A0A1H6A3E0</accession>
<sequence length="134" mass="14086">MLAAIPQALRSVLAVLAGFVAMVALVIVCTLLAMQAMHLKSGHPTPGYLVINATYSLLAAVAGGWIAARLSRYKPLHHALALAMIVAFLSLVMLMKPSLSQSYTYQLAMAIVPPFAVLAGGWLASRQMGPDVAA</sequence>
<dbReference type="Proteomes" id="UP000236728">
    <property type="component" value="Unassembled WGS sequence"/>
</dbReference>
<dbReference type="EMBL" id="FNVA01000005">
    <property type="protein sequence ID" value="SEG42882.1"/>
    <property type="molecule type" value="Genomic_DNA"/>
</dbReference>
<evidence type="ECO:0000313" key="2">
    <source>
        <dbReference type="EMBL" id="SEG42882.1"/>
    </source>
</evidence>
<keyword evidence="1" id="KW-0472">Membrane</keyword>
<keyword evidence="1" id="KW-0812">Transmembrane</keyword>
<feature type="transmembrane region" description="Helical" evidence="1">
    <location>
        <begin position="12"/>
        <end position="34"/>
    </location>
</feature>
<proteinExistence type="predicted"/>
<dbReference type="AlphaFoldDB" id="A0A1H6A3E0"/>
<evidence type="ECO:0008006" key="4">
    <source>
        <dbReference type="Google" id="ProtNLM"/>
    </source>
</evidence>